<sequence length="1211" mass="123966">ASYTYTESANHFASSYSKDFTIGKAASVTVVTVPAGPYTFTGSAQTPATVSVTGAGGLSLTPAPLYVNNTNAGTANASYTYTESANHFASSDSKDFTIGKAASVTVVTVPAGPYTFTGSAQTPATVSVTGAGGLSLTPAPLYVNNTNAGTANASYSYVESANHFGSSDSEDFTIGKAASVTTVTITGAPFTYTGSAITPATVTVTGAGGLNLTPAPVYVDNTNAGTANASYSYVESANHFGSSDSEDFTIGKAASVTTVTITGAPFTYTGSAITPATVTVTGAGGLNLTPAPVYVDNTNAGTANASYSYVESANHFGSSDSEDFTIGKAASVTTVTITGAPFTYTGSAITPATVSVTGAGGLSLTPTANYANNMNAGTATASFTYAESANHFASSDSEDFTIGKAASVTTVTITGAPFTYTGSAITPATVSVTGAGGLSLTPAPVYVNNTNAGTATASYIYAESANHFASSDSEDFTIGKAASVTTVTITGAPFTYTGAAITPATVSVTGAGGLSLTPAPLYVNNTNAGTATASFTYAESANHFASSDSKDFTIGKAASVTVVTVPAGPYTYTGSAQTPASVSVTGAGGLNLTPAVDYANNVNAGTATASYTYAESANYFASSDSKNFTIGKKVLTITADNKSKYVGQVNPAFTVSYSGFVNGETQAILGGTVSYATDASINSCAGSYDVTPTGLTSSNYNIGFVKGTLTVTAVTLDASASSTPVAIGTIATLRATVSPAVSGVSITFYVDGVSKGTSLTDGTGKATLVVSGLAADVYEVKAIIGSGCSESEVVFLPVYDPAGGFVTGGGWIDSPAGAMIGAKATIVGKANFGFNAKYNTGKNNTTEVDGNTNFQFKAGDIHFSSATHDNMQLVISGAKATYTGTGTVNGVGTHKFRVIAIDGDVAGGGGFDKFRIMIWDNNSSSTLLYDNKRGTSESSDDATVIGGGSIVIHKVVAKGNKRVVTDLVTVPWNTPTAEIEKKITAMGSDWFEGKGIKLNINAESYNPLAAGFYEMKVNVQANEWIDLDEPISVTVLVSDKPLPTDIKLSNSILYRNVQGGNLIGDLITIDPADDQHIYSIAEHSDFELVGKSLVWKGTAIPSTARITVLSTDRAGQTIERVLELIREPRFGDFNMFPNPAQSDVNLEIEIYQTTTVGIRIYDAVGRLVHEQEGMQSGSSKYQIAIDHLSPGLYTVQVKTGQIVMNKRLIKK</sequence>
<evidence type="ECO:0000313" key="4">
    <source>
        <dbReference type="Proteomes" id="UP000321927"/>
    </source>
</evidence>
<feature type="non-terminal residue" evidence="3">
    <location>
        <position position="1"/>
    </location>
</feature>
<name>A0ABY3HKB8_9BACT</name>
<dbReference type="Proteomes" id="UP000321927">
    <property type="component" value="Unassembled WGS sequence"/>
</dbReference>
<dbReference type="Gene3D" id="3.30.160.710">
    <property type="match status" value="1"/>
</dbReference>
<dbReference type="Pfam" id="PF18962">
    <property type="entry name" value="Por_Secre_tail"/>
    <property type="match status" value="1"/>
</dbReference>
<accession>A0ABY3HKB8</accession>
<comment type="caution">
    <text evidence="3">The sequence shown here is derived from an EMBL/GenBank/DDBJ whole genome shotgun (WGS) entry which is preliminary data.</text>
</comment>
<dbReference type="InterPro" id="IPR041286">
    <property type="entry name" value="MBG_2"/>
</dbReference>
<dbReference type="Pfam" id="PF18676">
    <property type="entry name" value="MBG_2"/>
    <property type="match status" value="1"/>
</dbReference>
<organism evidence="3 4">
    <name type="scientific">Algoriphagus ratkowskyi</name>
    <dbReference type="NCBI Taxonomy" id="57028"/>
    <lineage>
        <taxon>Bacteria</taxon>
        <taxon>Pseudomonadati</taxon>
        <taxon>Bacteroidota</taxon>
        <taxon>Cytophagia</taxon>
        <taxon>Cytophagales</taxon>
        <taxon>Cyclobacteriaceae</taxon>
        <taxon>Algoriphagus</taxon>
    </lineage>
</organism>
<evidence type="ECO:0000259" key="2">
    <source>
        <dbReference type="Pfam" id="PF18962"/>
    </source>
</evidence>
<dbReference type="EMBL" id="VORV01000022">
    <property type="protein sequence ID" value="TXD75639.1"/>
    <property type="molecule type" value="Genomic_DNA"/>
</dbReference>
<feature type="domain" description="MBG" evidence="1">
    <location>
        <begin position="635"/>
        <end position="710"/>
    </location>
</feature>
<dbReference type="NCBIfam" id="TIGR04183">
    <property type="entry name" value="Por_Secre_tail"/>
    <property type="match status" value="1"/>
</dbReference>
<dbReference type="RefSeq" id="WP_146849457.1">
    <property type="nucleotide sequence ID" value="NZ_VORV01000022.1"/>
</dbReference>
<feature type="domain" description="Secretion system C-terminal sorting" evidence="2">
    <location>
        <begin position="1135"/>
        <end position="1209"/>
    </location>
</feature>
<keyword evidence="4" id="KW-1185">Reference proteome</keyword>
<reference evidence="3 4" key="1">
    <citation type="submission" date="2019-08" db="EMBL/GenBank/DDBJ databases">
        <title>Genome of Algoriphagus ratkowskyi IC026.</title>
        <authorList>
            <person name="Bowman J.P."/>
        </authorList>
    </citation>
    <scope>NUCLEOTIDE SEQUENCE [LARGE SCALE GENOMIC DNA]</scope>
    <source>
        <strain evidence="3 4">IC026</strain>
    </source>
</reference>
<protein>
    <submittedName>
        <fullName evidence="3">T9SS type A sorting domain-containing protein</fullName>
    </submittedName>
</protein>
<proteinExistence type="predicted"/>
<evidence type="ECO:0000313" key="3">
    <source>
        <dbReference type="EMBL" id="TXD75639.1"/>
    </source>
</evidence>
<gene>
    <name evidence="3" type="ORF">ESW18_19900</name>
</gene>
<dbReference type="InterPro" id="IPR026444">
    <property type="entry name" value="Secre_tail"/>
</dbReference>
<evidence type="ECO:0000259" key="1">
    <source>
        <dbReference type="Pfam" id="PF18676"/>
    </source>
</evidence>